<evidence type="ECO:0000313" key="6">
    <source>
        <dbReference type="EMBL" id="ALI36470.1"/>
    </source>
</evidence>
<evidence type="ECO:0000256" key="1">
    <source>
        <dbReference type="ARBA" id="ARBA00010541"/>
    </source>
</evidence>
<comment type="similarity">
    <text evidence="1">Belongs to the peptidase S1C family.</text>
</comment>
<feature type="transmembrane region" description="Helical" evidence="4">
    <location>
        <begin position="31"/>
        <end position="54"/>
    </location>
</feature>
<sequence length="601" mass="65203">MTQRVLYLLTTEIMFNSLQDYQLKKKKKFKVILVILASFFVVACLFSIGVFHSIQLASGSGPNLTFEADQMTLGDSHNYTTRDYDNSLPDLFDRVEKSVVQITEPGSTQAIEPKPSRLGSGFVYDKLGHIVTNFHVVDGSKNNKVYITFLDGVSYEGDIIGTDPYSDLAVVKLSEVDKNVSSKLIPLELGNSSNVRIGQKVVAVGNPFGLSGSLSEGIISGLGRLMPAGNNGDSPQNPFDKPQIIKPSPSFSIPDIIQTDAAINPGNSGGPLIDMSANVIGINTAIFSNTGVYSGIGFAIPSNFLTKIIPHLIKNGEYDHPYIGVNGFDITPEISKLLNLPEAVGFLVINVTDDSPAKLAGILGGNKSMLINGLPIKLGGDIVTEIDSKSVRKVDDILSYLENYKQVGDNVTLTVLRGPDLVKQTITIPLTARPALETNLTHPSLGVIGLDVTPEIAKLMNISRENGFLITSIIDNSSASKANLRGSYVVTEVNGTVLELGGDIIVKMDNVDVKNQMDIKNYLKTKSIGDSIVITLFRDEHYLTKSLVLEPITENQRILEDSKKTTNDMSHPLSQDDLKEFLESCAKVLPREACESMIIIK</sequence>
<evidence type="ECO:0000256" key="4">
    <source>
        <dbReference type="SAM" id="Phobius"/>
    </source>
</evidence>
<dbReference type="PRINTS" id="PR00834">
    <property type="entry name" value="PROTEASES2C"/>
</dbReference>
<dbReference type="InterPro" id="IPR036034">
    <property type="entry name" value="PDZ_sf"/>
</dbReference>
<accession>A0A654M0H1</accession>
<dbReference type="GO" id="GO:0004252">
    <property type="term" value="F:serine-type endopeptidase activity"/>
    <property type="evidence" value="ECO:0007669"/>
    <property type="project" value="InterPro"/>
</dbReference>
<reference evidence="7" key="1">
    <citation type="submission" date="2015-10" db="EMBL/GenBank/DDBJ databases">
        <title>Niche specialization of a soil ammonia-oxidizing archaeon, Candidatus Nitrosocosmicus oleophilus.</title>
        <authorList>
            <person name="Jung M.-Y."/>
            <person name="Rhee S.-K."/>
        </authorList>
    </citation>
    <scope>NUCLEOTIDE SEQUENCE [LARGE SCALE GENOMIC DNA]</scope>
    <source>
        <strain evidence="7">MY3</strain>
    </source>
</reference>
<evidence type="ECO:0000256" key="2">
    <source>
        <dbReference type="ARBA" id="ARBA00022670"/>
    </source>
</evidence>
<dbReference type="SMART" id="SM00228">
    <property type="entry name" value="PDZ"/>
    <property type="match status" value="2"/>
</dbReference>
<gene>
    <name evidence="6" type="primary">hhoA_2</name>
    <name evidence="6" type="ORF">NMY3_02273</name>
</gene>
<dbReference type="Proteomes" id="UP000058925">
    <property type="component" value="Chromosome"/>
</dbReference>
<evidence type="ECO:0000256" key="3">
    <source>
        <dbReference type="ARBA" id="ARBA00022801"/>
    </source>
</evidence>
<keyword evidence="7" id="KW-1185">Reference proteome</keyword>
<organism evidence="6 7">
    <name type="scientific">Candidatus Nitrosocosmicus oleophilus</name>
    <dbReference type="NCBI Taxonomy" id="1353260"/>
    <lineage>
        <taxon>Archaea</taxon>
        <taxon>Nitrososphaerota</taxon>
        <taxon>Nitrososphaeria</taxon>
        <taxon>Nitrososphaerales</taxon>
        <taxon>Nitrososphaeraceae</taxon>
        <taxon>Candidatus Nitrosocosmicus</taxon>
    </lineage>
</organism>
<dbReference type="SUPFAM" id="SSF50156">
    <property type="entry name" value="PDZ domain-like"/>
    <property type="match status" value="2"/>
</dbReference>
<dbReference type="Gene3D" id="2.30.42.10">
    <property type="match status" value="2"/>
</dbReference>
<protein>
    <submittedName>
        <fullName evidence="6">Serine protease HhoA</fullName>
    </submittedName>
</protein>
<evidence type="ECO:0000259" key="5">
    <source>
        <dbReference type="SMART" id="SM00228"/>
    </source>
</evidence>
<dbReference type="Gene3D" id="2.40.10.10">
    <property type="entry name" value="Trypsin-like serine proteases"/>
    <property type="match status" value="2"/>
</dbReference>
<dbReference type="Pfam" id="PF13180">
    <property type="entry name" value="PDZ_2"/>
    <property type="match status" value="2"/>
</dbReference>
<dbReference type="InterPro" id="IPR051201">
    <property type="entry name" value="Chloro_Bact_Ser_Proteases"/>
</dbReference>
<name>A0A654M0H1_9ARCH</name>
<dbReference type="Pfam" id="PF13365">
    <property type="entry name" value="Trypsin_2"/>
    <property type="match status" value="1"/>
</dbReference>
<dbReference type="InterPro" id="IPR001940">
    <property type="entry name" value="Peptidase_S1C"/>
</dbReference>
<keyword evidence="4" id="KW-1133">Transmembrane helix</keyword>
<dbReference type="PANTHER" id="PTHR43343:SF3">
    <property type="entry name" value="PROTEASE DO-LIKE 8, CHLOROPLASTIC"/>
    <property type="match status" value="1"/>
</dbReference>
<keyword evidence="4" id="KW-0472">Membrane</keyword>
<dbReference type="InterPro" id="IPR001478">
    <property type="entry name" value="PDZ"/>
</dbReference>
<dbReference type="PANTHER" id="PTHR43343">
    <property type="entry name" value="PEPTIDASE S12"/>
    <property type="match status" value="1"/>
</dbReference>
<keyword evidence="4" id="KW-0812">Transmembrane</keyword>
<evidence type="ECO:0000313" key="7">
    <source>
        <dbReference type="Proteomes" id="UP000058925"/>
    </source>
</evidence>
<dbReference type="KEGG" id="taa:NMY3_02273"/>
<keyword evidence="2 6" id="KW-0645">Protease</keyword>
<dbReference type="SUPFAM" id="SSF50494">
    <property type="entry name" value="Trypsin-like serine proteases"/>
    <property type="match status" value="1"/>
</dbReference>
<dbReference type="AlphaFoldDB" id="A0A654M0H1"/>
<keyword evidence="3" id="KW-0378">Hydrolase</keyword>
<feature type="domain" description="PDZ" evidence="5">
    <location>
        <begin position="443"/>
        <end position="540"/>
    </location>
</feature>
<proteinExistence type="inferred from homology"/>
<dbReference type="GO" id="GO:0006508">
    <property type="term" value="P:proteolysis"/>
    <property type="evidence" value="ECO:0007669"/>
    <property type="project" value="UniProtKB-KW"/>
</dbReference>
<dbReference type="InterPro" id="IPR043504">
    <property type="entry name" value="Peptidase_S1_PA_chymotrypsin"/>
</dbReference>
<dbReference type="EMBL" id="CP012850">
    <property type="protein sequence ID" value="ALI36470.1"/>
    <property type="molecule type" value="Genomic_DNA"/>
</dbReference>
<dbReference type="InterPro" id="IPR009003">
    <property type="entry name" value="Peptidase_S1_PA"/>
</dbReference>
<feature type="domain" description="PDZ" evidence="5">
    <location>
        <begin position="324"/>
        <end position="419"/>
    </location>
</feature>